<comment type="caution">
    <text evidence="2">The sequence shown here is derived from an EMBL/GenBank/DDBJ whole genome shotgun (WGS) entry which is preliminary data.</text>
</comment>
<accession>A0AA44Y652</accession>
<proteinExistence type="predicted"/>
<sequence length="90" mass="9465">MRGDPGAGGPSPHPADGARAAARIASILAPPHDAGRAACVRRAKKVRARIGSVPASLREDAPNRRQRRTTRVVTAVGAASRKSLKRRLGR</sequence>
<evidence type="ECO:0000313" key="3">
    <source>
        <dbReference type="Proteomes" id="UP000237632"/>
    </source>
</evidence>
<gene>
    <name evidence="2" type="ORF">C6T65_07605</name>
</gene>
<dbReference type="Proteomes" id="UP000237632">
    <property type="component" value="Unassembled WGS sequence"/>
</dbReference>
<evidence type="ECO:0000313" key="2">
    <source>
        <dbReference type="EMBL" id="PRH42722.1"/>
    </source>
</evidence>
<feature type="region of interest" description="Disordered" evidence="1">
    <location>
        <begin position="58"/>
        <end position="90"/>
    </location>
</feature>
<protein>
    <submittedName>
        <fullName evidence="2">Uncharacterized protein</fullName>
    </submittedName>
</protein>
<dbReference type="EMBL" id="PVHK01000052">
    <property type="protein sequence ID" value="PRH42722.1"/>
    <property type="molecule type" value="Genomic_DNA"/>
</dbReference>
<organism evidence="2 3">
    <name type="scientific">Burkholderia vietnamiensis</name>
    <dbReference type="NCBI Taxonomy" id="60552"/>
    <lineage>
        <taxon>Bacteria</taxon>
        <taxon>Pseudomonadati</taxon>
        <taxon>Pseudomonadota</taxon>
        <taxon>Betaproteobacteria</taxon>
        <taxon>Burkholderiales</taxon>
        <taxon>Burkholderiaceae</taxon>
        <taxon>Burkholderia</taxon>
        <taxon>Burkholderia cepacia complex</taxon>
    </lineage>
</organism>
<dbReference type="AlphaFoldDB" id="A0AA44Y652"/>
<feature type="compositionally biased region" description="Low complexity" evidence="1">
    <location>
        <begin position="71"/>
        <end position="81"/>
    </location>
</feature>
<evidence type="ECO:0000256" key="1">
    <source>
        <dbReference type="SAM" id="MobiDB-lite"/>
    </source>
</evidence>
<name>A0AA44Y652_BURVI</name>
<reference evidence="2 3" key="1">
    <citation type="submission" date="2018-03" db="EMBL/GenBank/DDBJ databases">
        <authorList>
            <person name="Nguyen K."/>
            <person name="Fouts D."/>
            <person name="Sutton G."/>
        </authorList>
    </citation>
    <scope>NUCLEOTIDE SEQUENCE [LARGE SCALE GENOMIC DNA]</scope>
    <source>
        <strain evidence="2 3">AU3578</strain>
    </source>
</reference>